<dbReference type="InterPro" id="IPR051534">
    <property type="entry name" value="CBASS_pafABC_assoc_protein"/>
</dbReference>
<evidence type="ECO:0000313" key="4">
    <source>
        <dbReference type="Proteomes" id="UP000055060"/>
    </source>
</evidence>
<dbReference type="PANTHER" id="PTHR34580:SF1">
    <property type="entry name" value="PROTEIN PAFC"/>
    <property type="match status" value="1"/>
</dbReference>
<dbReference type="AlphaFoldDB" id="A0A0S7BFP6"/>
<evidence type="ECO:0000259" key="2">
    <source>
        <dbReference type="Pfam" id="PF25583"/>
    </source>
</evidence>
<dbReference type="PANTHER" id="PTHR34580">
    <property type="match status" value="1"/>
</dbReference>
<dbReference type="EMBL" id="DF967972">
    <property type="protein sequence ID" value="GAP13840.1"/>
    <property type="molecule type" value="Genomic_DNA"/>
</dbReference>
<name>A0A0S7BFP6_9CHLR</name>
<dbReference type="OrthoDB" id="9815009at2"/>
<sequence>MIENRDRNEAIINLLLDFPDGLRPAEIARRLGVNRSTICRYANLPACIFQDDAGHWRIDRAKLPIEIEFSLDEALAVHLATRMLATRTDRQNPHAASAIQKLSKATARMAPLISHSLRLSAEWIESATLRDDLYRQALETLARAWAQARKVRILHRSIRTDELAEFILKPYFIEPNAIGQSTYVIGAREPDNALRTLKIERIESVELLDEHYTIPEDFDATSLLANAWGIWISDHDPVEIRLRFSPKAARRVSETRWHTSERIFELEDGSLEWTAEVAEPREMLPWIRGWGAEVEVLSPPELREMLLDELRRMNMLYGS</sequence>
<feature type="domain" description="WCX" evidence="2">
    <location>
        <begin position="237"/>
        <end position="313"/>
    </location>
</feature>
<dbReference type="InterPro" id="IPR026881">
    <property type="entry name" value="WYL_dom"/>
</dbReference>
<keyword evidence="4" id="KW-1185">Reference proteome</keyword>
<dbReference type="PROSITE" id="PS52050">
    <property type="entry name" value="WYL"/>
    <property type="match status" value="1"/>
</dbReference>
<feature type="domain" description="WYL" evidence="1">
    <location>
        <begin position="137"/>
        <end position="207"/>
    </location>
</feature>
<accession>A0A0S7BFP6</accession>
<gene>
    <name evidence="3" type="ORF">LARV_01596</name>
</gene>
<reference evidence="3" key="1">
    <citation type="submission" date="2015-07" db="EMBL/GenBank/DDBJ databases">
        <title>Draft Genome Sequences of Anaerolinea thermolimosa IMO-1, Bellilinea caldifistulae GOMI-1, Leptolinea tardivitalis YMTK-2, Levilinea saccharolytica KIBI-1,Longilinea arvoryzae KOME-1, Previously Described as Members of the Anaerolineaceae (Chloroflexi).</title>
        <authorList>
            <person name="Sekiguchi Y."/>
            <person name="Ohashi A."/>
            <person name="Matsuura N."/>
            <person name="Tourlousse M.D."/>
        </authorList>
    </citation>
    <scope>NUCLEOTIDE SEQUENCE [LARGE SCALE GENOMIC DNA]</scope>
    <source>
        <strain evidence="3">KOME-1</strain>
    </source>
</reference>
<dbReference type="STRING" id="360412.LARV_01596"/>
<proteinExistence type="predicted"/>
<dbReference type="InterPro" id="IPR057727">
    <property type="entry name" value="WCX_dom"/>
</dbReference>
<evidence type="ECO:0000259" key="1">
    <source>
        <dbReference type="Pfam" id="PF13280"/>
    </source>
</evidence>
<dbReference type="RefSeq" id="WP_075073147.1">
    <property type="nucleotide sequence ID" value="NZ_DF967972.1"/>
</dbReference>
<evidence type="ECO:0000313" key="3">
    <source>
        <dbReference type="EMBL" id="GAP13840.1"/>
    </source>
</evidence>
<protein>
    <submittedName>
        <fullName evidence="3">Predicted transcriptional regulator</fullName>
    </submittedName>
</protein>
<dbReference type="Pfam" id="PF13280">
    <property type="entry name" value="WYL"/>
    <property type="match status" value="1"/>
</dbReference>
<organism evidence="3">
    <name type="scientific">Longilinea arvoryzae</name>
    <dbReference type="NCBI Taxonomy" id="360412"/>
    <lineage>
        <taxon>Bacteria</taxon>
        <taxon>Bacillati</taxon>
        <taxon>Chloroflexota</taxon>
        <taxon>Anaerolineae</taxon>
        <taxon>Anaerolineales</taxon>
        <taxon>Anaerolineaceae</taxon>
        <taxon>Longilinea</taxon>
    </lineage>
</organism>
<dbReference type="Proteomes" id="UP000055060">
    <property type="component" value="Unassembled WGS sequence"/>
</dbReference>
<dbReference type="Pfam" id="PF25583">
    <property type="entry name" value="WCX"/>
    <property type="match status" value="1"/>
</dbReference>